<gene>
    <name evidence="2" type="ORF">SBA1_910049</name>
</gene>
<evidence type="ECO:0008006" key="4">
    <source>
        <dbReference type="Google" id="ProtNLM"/>
    </source>
</evidence>
<feature type="chain" id="PRO_5015680742" description="DUF1579 domain-containing protein" evidence="1">
    <location>
        <begin position="21"/>
        <end position="177"/>
    </location>
</feature>
<name>A0A2U3LC47_9BACT</name>
<dbReference type="EMBL" id="OMOD01000190">
    <property type="protein sequence ID" value="SPF49501.1"/>
    <property type="molecule type" value="Genomic_DNA"/>
</dbReference>
<organism evidence="2 3">
    <name type="scientific">Candidatus Sulfotelmatobacter kueseliae</name>
    <dbReference type="NCBI Taxonomy" id="2042962"/>
    <lineage>
        <taxon>Bacteria</taxon>
        <taxon>Pseudomonadati</taxon>
        <taxon>Acidobacteriota</taxon>
        <taxon>Terriglobia</taxon>
        <taxon>Terriglobales</taxon>
        <taxon>Candidatus Korobacteraceae</taxon>
        <taxon>Candidatus Sulfotelmatobacter</taxon>
    </lineage>
</organism>
<reference evidence="3" key="1">
    <citation type="submission" date="2018-02" db="EMBL/GenBank/DDBJ databases">
        <authorList>
            <person name="Hausmann B."/>
        </authorList>
    </citation>
    <scope>NUCLEOTIDE SEQUENCE [LARGE SCALE GENOMIC DNA]</scope>
    <source>
        <strain evidence="3">Peat soil MAG SbA1</strain>
    </source>
</reference>
<evidence type="ECO:0000256" key="1">
    <source>
        <dbReference type="SAM" id="SignalP"/>
    </source>
</evidence>
<dbReference type="OrthoDB" id="8481162at2"/>
<dbReference type="AlphaFoldDB" id="A0A2U3LC47"/>
<feature type="signal peptide" evidence="1">
    <location>
        <begin position="1"/>
        <end position="20"/>
    </location>
</feature>
<dbReference type="Proteomes" id="UP000238701">
    <property type="component" value="Unassembled WGS sequence"/>
</dbReference>
<keyword evidence="1" id="KW-0732">Signal</keyword>
<proteinExistence type="predicted"/>
<dbReference type="Pfam" id="PF07617">
    <property type="entry name" value="DUF1579"/>
    <property type="match status" value="1"/>
</dbReference>
<dbReference type="InterPro" id="IPR011473">
    <property type="entry name" value="DUF1579"/>
</dbReference>
<accession>A0A2U3LC47</accession>
<evidence type="ECO:0000313" key="3">
    <source>
        <dbReference type="Proteomes" id="UP000238701"/>
    </source>
</evidence>
<protein>
    <recommendedName>
        <fullName evidence="4">DUF1579 domain-containing protein</fullName>
    </recommendedName>
</protein>
<evidence type="ECO:0000313" key="2">
    <source>
        <dbReference type="EMBL" id="SPF49501.1"/>
    </source>
</evidence>
<sequence length="177" mass="19501">MKTLATISAAWLVLAAAALAQMEMPKPGPEHKKLDIFAGSWTLEGDVKPSSMGPAGKVTETEKCDWMEGNFFLVCHIDYKSNTMGNGSGVSIMGYSTDGKAYTYREFNSWGEFTDSKGSLNSDTWTWTNDEKMNGMTMAGRFTVKITSPSSYDFSYEMSQDGTKWTLIMDGKATKAK</sequence>